<accession>A0A7W8JE34</accession>
<organism evidence="2 3">
    <name type="scientific">Anoxybacillus mongoliensis</name>
    <dbReference type="NCBI Taxonomy" id="452565"/>
    <lineage>
        <taxon>Bacteria</taxon>
        <taxon>Bacillati</taxon>
        <taxon>Bacillota</taxon>
        <taxon>Bacilli</taxon>
        <taxon>Bacillales</taxon>
        <taxon>Anoxybacillaceae</taxon>
        <taxon>Anoxybacillus</taxon>
    </lineage>
</organism>
<evidence type="ECO:0000313" key="2">
    <source>
        <dbReference type="EMBL" id="MBB5355252.1"/>
    </source>
</evidence>
<proteinExistence type="predicted"/>
<keyword evidence="1" id="KW-0472">Membrane</keyword>
<protein>
    <submittedName>
        <fullName evidence="2">Membrane protein DedA with SNARE-associated domain</fullName>
    </submittedName>
</protein>
<dbReference type="AlphaFoldDB" id="A0A7W8JE34"/>
<name>A0A7W8JE34_9BACL</name>
<evidence type="ECO:0000313" key="3">
    <source>
        <dbReference type="Proteomes" id="UP000583699"/>
    </source>
</evidence>
<keyword evidence="1" id="KW-1133">Transmembrane helix</keyword>
<sequence>MYINNAFSFIVFSLLSFLLGISGVFRLSDSMDSFDRVLGFVLVVLGFLSAFLGIKTWWGDRKLRKKRKR</sequence>
<keyword evidence="1" id="KW-0812">Transmembrane</keyword>
<dbReference type="EMBL" id="JACHEQ010000005">
    <property type="protein sequence ID" value="MBB5355252.1"/>
    <property type="molecule type" value="Genomic_DNA"/>
</dbReference>
<feature type="transmembrane region" description="Helical" evidence="1">
    <location>
        <begin position="37"/>
        <end position="58"/>
    </location>
</feature>
<feature type="transmembrane region" description="Helical" evidence="1">
    <location>
        <begin position="7"/>
        <end position="25"/>
    </location>
</feature>
<reference evidence="2 3" key="1">
    <citation type="submission" date="2020-08" db="EMBL/GenBank/DDBJ databases">
        <title>Genomic Encyclopedia of Type Strains, Phase IV (KMG-IV): sequencing the most valuable type-strain genomes for metagenomic binning, comparative biology and taxonomic classification.</title>
        <authorList>
            <person name="Goeker M."/>
        </authorList>
    </citation>
    <scope>NUCLEOTIDE SEQUENCE [LARGE SCALE GENOMIC DNA]</scope>
    <source>
        <strain evidence="2 3">DSM 19169</strain>
    </source>
</reference>
<comment type="caution">
    <text evidence="2">The sequence shown here is derived from an EMBL/GenBank/DDBJ whole genome shotgun (WGS) entry which is preliminary data.</text>
</comment>
<dbReference type="Proteomes" id="UP000583699">
    <property type="component" value="Unassembled WGS sequence"/>
</dbReference>
<gene>
    <name evidence="2" type="ORF">HNR43_001224</name>
</gene>
<evidence type="ECO:0000256" key="1">
    <source>
        <dbReference type="SAM" id="Phobius"/>
    </source>
</evidence>
<keyword evidence="3" id="KW-1185">Reference proteome</keyword>